<dbReference type="GO" id="GO:0043811">
    <property type="term" value="F:phosphate:acyl-[acyl carrier protein] acyltransferase activity"/>
    <property type="evidence" value="ECO:0007669"/>
    <property type="project" value="UniProtKB-UniRule"/>
</dbReference>
<dbReference type="Pfam" id="PF02504">
    <property type="entry name" value="FA_synthesis"/>
    <property type="match status" value="1"/>
</dbReference>
<keyword evidence="12" id="KW-1185">Reference proteome</keyword>
<dbReference type="GO" id="GO:0006633">
    <property type="term" value="P:fatty acid biosynthetic process"/>
    <property type="evidence" value="ECO:0007669"/>
    <property type="project" value="UniProtKB-UniRule"/>
</dbReference>
<dbReference type="AlphaFoldDB" id="D6Z361"/>
<dbReference type="GO" id="GO:0005737">
    <property type="term" value="C:cytoplasm"/>
    <property type="evidence" value="ECO:0007669"/>
    <property type="project" value="UniProtKB-SubCell"/>
</dbReference>
<evidence type="ECO:0000256" key="5">
    <source>
        <dbReference type="ARBA" id="ARBA00023098"/>
    </source>
</evidence>
<evidence type="ECO:0000256" key="8">
    <source>
        <dbReference type="ARBA" id="ARBA00024069"/>
    </source>
</evidence>
<evidence type="ECO:0000256" key="4">
    <source>
        <dbReference type="ARBA" id="ARBA00022679"/>
    </source>
</evidence>
<dbReference type="HOGENOM" id="CLU_039379_1_1_7"/>
<gene>
    <name evidence="10" type="primary">plsX</name>
    <name evidence="11" type="ordered locus">DaAHT2_1291</name>
</gene>
<dbReference type="KEGG" id="dak:DaAHT2_1291"/>
<dbReference type="Proteomes" id="UP000001508">
    <property type="component" value="Chromosome"/>
</dbReference>
<dbReference type="PIRSF" id="PIRSF002465">
    <property type="entry name" value="Phsphlp_syn_PlsX"/>
    <property type="match status" value="1"/>
</dbReference>
<comment type="pathway">
    <text evidence="10">Lipid metabolism; phospholipid metabolism.</text>
</comment>
<dbReference type="UniPathway" id="UPA00085"/>
<evidence type="ECO:0000313" key="12">
    <source>
        <dbReference type="Proteomes" id="UP000001508"/>
    </source>
</evidence>
<keyword evidence="5 10" id="KW-0443">Lipid metabolism</keyword>
<evidence type="ECO:0000313" key="11">
    <source>
        <dbReference type="EMBL" id="ADH85986.1"/>
    </source>
</evidence>
<comment type="catalytic activity">
    <reaction evidence="1 10">
        <text>a fatty acyl-[ACP] + phosphate = an acyl phosphate + holo-[ACP]</text>
        <dbReference type="Rhea" id="RHEA:42292"/>
        <dbReference type="Rhea" id="RHEA-COMP:9685"/>
        <dbReference type="Rhea" id="RHEA-COMP:14125"/>
        <dbReference type="ChEBI" id="CHEBI:43474"/>
        <dbReference type="ChEBI" id="CHEBI:59918"/>
        <dbReference type="ChEBI" id="CHEBI:64479"/>
        <dbReference type="ChEBI" id="CHEBI:138651"/>
        <dbReference type="EC" id="2.3.1.274"/>
    </reaction>
</comment>
<dbReference type="Gene3D" id="3.40.718.10">
    <property type="entry name" value="Isopropylmalate Dehydrogenase"/>
    <property type="match status" value="1"/>
</dbReference>
<evidence type="ECO:0000256" key="10">
    <source>
        <dbReference type="HAMAP-Rule" id="MF_00019"/>
    </source>
</evidence>
<keyword evidence="4 10" id="KW-0808">Transferase</keyword>
<keyword evidence="7 10" id="KW-1208">Phospholipid metabolism</keyword>
<evidence type="ECO:0000256" key="1">
    <source>
        <dbReference type="ARBA" id="ARBA00001232"/>
    </source>
</evidence>
<evidence type="ECO:0000256" key="6">
    <source>
        <dbReference type="ARBA" id="ARBA00023209"/>
    </source>
</evidence>
<comment type="subunit">
    <text evidence="9 10">Homodimer. Probably interacts with PlsY.</text>
</comment>
<evidence type="ECO:0000256" key="3">
    <source>
        <dbReference type="ARBA" id="ARBA00022516"/>
    </source>
</evidence>
<dbReference type="EMBL" id="CP001940">
    <property type="protein sequence ID" value="ADH85986.1"/>
    <property type="molecule type" value="Genomic_DNA"/>
</dbReference>
<protein>
    <recommendedName>
        <fullName evidence="8 10">Phosphate acyltransferase</fullName>
        <ecNumber evidence="8 10">2.3.1.274</ecNumber>
    </recommendedName>
    <alternativeName>
        <fullName evidence="10">Acyl-ACP phosphotransacylase</fullName>
    </alternativeName>
    <alternativeName>
        <fullName evidence="10">Acyl-[acyl-carrier-protein]--phosphate acyltransferase</fullName>
    </alternativeName>
    <alternativeName>
        <fullName evidence="10">Phosphate-acyl-ACP acyltransferase</fullName>
    </alternativeName>
</protein>
<dbReference type="NCBIfam" id="TIGR00182">
    <property type="entry name" value="plsX"/>
    <property type="match status" value="1"/>
</dbReference>
<dbReference type="HAMAP" id="MF_00019">
    <property type="entry name" value="PlsX"/>
    <property type="match status" value="1"/>
</dbReference>
<organism evidence="11 12">
    <name type="scientific">Desulfurivibrio alkaliphilus (strain DSM 19089 / UNIQEM U267 / AHT2)</name>
    <dbReference type="NCBI Taxonomy" id="589865"/>
    <lineage>
        <taxon>Bacteria</taxon>
        <taxon>Pseudomonadati</taxon>
        <taxon>Thermodesulfobacteriota</taxon>
        <taxon>Desulfobulbia</taxon>
        <taxon>Desulfobulbales</taxon>
        <taxon>Desulfobulbaceae</taxon>
        <taxon>Desulfurivibrio</taxon>
    </lineage>
</organism>
<dbReference type="OrthoDB" id="9806408at2"/>
<dbReference type="FunCoup" id="D6Z361">
    <property type="interactions" value="294"/>
</dbReference>
<dbReference type="InterPro" id="IPR012281">
    <property type="entry name" value="Phospholipid_synth_PlsX-like"/>
</dbReference>
<keyword evidence="6 10" id="KW-0594">Phospholipid biosynthesis</keyword>
<evidence type="ECO:0000256" key="7">
    <source>
        <dbReference type="ARBA" id="ARBA00023264"/>
    </source>
</evidence>
<keyword evidence="2 10" id="KW-0963">Cytoplasm</keyword>
<sequence length="362" mass="38515">MTGKLRIALDAMGGDRGPEEMVAGAVLAARQDEISVTLLGDEVRIRAAMAAFDLPSEVAGRLEVVATTQVVAMDESPFEAIRRKKDSSIMRAFALHKEGKVDAVVSAGNSGATMAAGLKYLGRLENISRPGIANSFPTMKGPVVMMDVGANVDCRPRHLFEFGVMAVAFSRVLFGIERPRVGLLNIGEEGGKGNILVRNTHQLFQQSSLNYIGNIEGQQTFQGDIDVIVCDGFVGNVCLKLSEGLAEVVVSMLGDEIRKRFLAKVGYLLARDAFAAFRRRVDYAEYGGAPLLGLQGTGVVCHGRSSDVAIKNAIGVAAEMVRHRVNDHIMNLLAADDFLAKKAEAEAEAGGPSAAVRAGVGE</sequence>
<dbReference type="eggNOG" id="COG0416">
    <property type="taxonomic scope" value="Bacteria"/>
</dbReference>
<dbReference type="SUPFAM" id="SSF53659">
    <property type="entry name" value="Isocitrate/Isopropylmalate dehydrogenase-like"/>
    <property type="match status" value="1"/>
</dbReference>
<dbReference type="STRING" id="589865.DaAHT2_1291"/>
<proteinExistence type="inferred from homology"/>
<comment type="similarity">
    <text evidence="10">Belongs to the PlsX family.</text>
</comment>
<evidence type="ECO:0000256" key="9">
    <source>
        <dbReference type="ARBA" id="ARBA00046608"/>
    </source>
</evidence>
<reference evidence="12" key="1">
    <citation type="submission" date="2010-02" db="EMBL/GenBank/DDBJ databases">
        <title>Complete sequence of Desulfurivibrio alkaliphilus AHT2.</title>
        <authorList>
            <consortium name="US DOE Joint Genome Institute"/>
            <person name="Pitluck S."/>
            <person name="Chertkov O."/>
            <person name="Detter J.C."/>
            <person name="Han C."/>
            <person name="Tapia R."/>
            <person name="Larimer F."/>
            <person name="Land M."/>
            <person name="Hauser L."/>
            <person name="Kyrpides N."/>
            <person name="Mikhailova N."/>
            <person name="Sorokin D.Y."/>
            <person name="Muyzer G."/>
            <person name="Woyke T."/>
        </authorList>
    </citation>
    <scope>NUCLEOTIDE SEQUENCE [LARGE SCALE GENOMIC DNA]</scope>
    <source>
        <strain evidence="12">DSM 19089 / UNIQEM U267 / AHT2</strain>
    </source>
</reference>
<evidence type="ECO:0000256" key="2">
    <source>
        <dbReference type="ARBA" id="ARBA00022490"/>
    </source>
</evidence>
<comment type="subcellular location">
    <subcellularLocation>
        <location evidence="10">Cytoplasm</location>
    </subcellularLocation>
    <text evidence="10">Associated with the membrane possibly through PlsY.</text>
</comment>
<keyword evidence="3 10" id="KW-0444">Lipid biosynthesis</keyword>
<dbReference type="EC" id="2.3.1.274" evidence="8 10"/>
<dbReference type="InParanoid" id="D6Z361"/>
<dbReference type="GO" id="GO:0008654">
    <property type="term" value="P:phospholipid biosynthetic process"/>
    <property type="evidence" value="ECO:0007669"/>
    <property type="project" value="UniProtKB-KW"/>
</dbReference>
<dbReference type="PANTHER" id="PTHR30100:SF1">
    <property type="entry name" value="PHOSPHATE ACYLTRANSFERASE"/>
    <property type="match status" value="1"/>
</dbReference>
<accession>D6Z361</accession>
<name>D6Z361_DESAT</name>
<dbReference type="InterPro" id="IPR003664">
    <property type="entry name" value="FA_synthesis"/>
</dbReference>
<comment type="function">
    <text evidence="10">Catalyzes the reversible formation of acyl-phosphate (acyl-PO(4)) from acyl-[acyl-carrier-protein] (acyl-ACP). This enzyme utilizes acyl-ACP as fatty acyl donor, but not acyl-CoA.</text>
</comment>
<dbReference type="PANTHER" id="PTHR30100">
    <property type="entry name" value="FATTY ACID/PHOSPHOLIPID SYNTHESIS PROTEIN PLSX"/>
    <property type="match status" value="1"/>
</dbReference>